<gene>
    <name evidence="11 12" type="primary">kdpC</name>
    <name evidence="12" type="ORF">SOASR032_26990</name>
</gene>
<keyword evidence="1 11" id="KW-0813">Transport</keyword>
<dbReference type="RefSeq" id="WP_261822210.1">
    <property type="nucleotide sequence ID" value="NZ_BRLJ01000008.1"/>
</dbReference>
<dbReference type="PANTHER" id="PTHR30042:SF2">
    <property type="entry name" value="POTASSIUM-TRANSPORTING ATPASE KDPC SUBUNIT"/>
    <property type="match status" value="1"/>
</dbReference>
<evidence type="ECO:0000256" key="7">
    <source>
        <dbReference type="ARBA" id="ARBA00022958"/>
    </source>
</evidence>
<organism evidence="12 13">
    <name type="scientific">Pragia fontium</name>
    <dbReference type="NCBI Taxonomy" id="82985"/>
    <lineage>
        <taxon>Bacteria</taxon>
        <taxon>Pseudomonadati</taxon>
        <taxon>Pseudomonadota</taxon>
        <taxon>Gammaproteobacteria</taxon>
        <taxon>Enterobacterales</taxon>
        <taxon>Budviciaceae</taxon>
        <taxon>Pragia</taxon>
    </lineage>
</organism>
<dbReference type="InterPro" id="IPR003820">
    <property type="entry name" value="KdpC"/>
</dbReference>
<comment type="similarity">
    <text evidence="11">Belongs to the KdpC family.</text>
</comment>
<dbReference type="HAMAP" id="MF_00276">
    <property type="entry name" value="KdpC"/>
    <property type="match status" value="1"/>
</dbReference>
<protein>
    <recommendedName>
        <fullName evidence="11">Potassium-transporting ATPase KdpC subunit</fullName>
    </recommendedName>
    <alternativeName>
        <fullName evidence="11">ATP phosphohydrolase [potassium-transporting] C chain</fullName>
    </alternativeName>
    <alternativeName>
        <fullName evidence="11">Potassium-binding and translocating subunit C</fullName>
    </alternativeName>
    <alternativeName>
        <fullName evidence="11">Potassium-translocating ATPase C chain</fullName>
    </alternativeName>
</protein>
<keyword evidence="3 11" id="KW-0633">Potassium transport</keyword>
<evidence type="ECO:0000256" key="6">
    <source>
        <dbReference type="ARBA" id="ARBA00022840"/>
    </source>
</evidence>
<name>A0ABQ5LKJ6_9GAMM</name>
<keyword evidence="13" id="KW-1185">Reference proteome</keyword>
<comment type="function">
    <text evidence="11">Part of the high-affinity ATP-driven potassium transport (or Kdp) system, which catalyzes the hydrolysis of ATP coupled with the electrogenic transport of potassium into the cytoplasm. This subunit acts as a catalytic chaperone that increases the ATP-binding affinity of the ATP-hydrolyzing subunit KdpB by the formation of a transient KdpB/KdpC/ATP ternary complex.</text>
</comment>
<evidence type="ECO:0000256" key="2">
    <source>
        <dbReference type="ARBA" id="ARBA00022475"/>
    </source>
</evidence>
<dbReference type="Proteomes" id="UP001059610">
    <property type="component" value="Unassembled WGS sequence"/>
</dbReference>
<accession>A0ABQ5LKJ6</accession>
<evidence type="ECO:0000313" key="13">
    <source>
        <dbReference type="Proteomes" id="UP001059610"/>
    </source>
</evidence>
<keyword evidence="5 11" id="KW-0547">Nucleotide-binding</keyword>
<keyword evidence="2 11" id="KW-1003">Cell membrane</keyword>
<evidence type="ECO:0000256" key="4">
    <source>
        <dbReference type="ARBA" id="ARBA00022692"/>
    </source>
</evidence>
<evidence type="ECO:0000256" key="11">
    <source>
        <dbReference type="HAMAP-Rule" id="MF_00276"/>
    </source>
</evidence>
<dbReference type="EMBL" id="BRLJ01000008">
    <property type="protein sequence ID" value="GKX64130.1"/>
    <property type="molecule type" value="Genomic_DNA"/>
</dbReference>
<evidence type="ECO:0000256" key="9">
    <source>
        <dbReference type="ARBA" id="ARBA00023065"/>
    </source>
</evidence>
<comment type="subunit">
    <text evidence="11">The system is composed of three essential subunits: KdpA, KdpB and KdpC.</text>
</comment>
<dbReference type="NCBIfam" id="TIGR00681">
    <property type="entry name" value="kdpC"/>
    <property type="match status" value="1"/>
</dbReference>
<keyword evidence="8 11" id="KW-1133">Transmembrane helix</keyword>
<reference evidence="12" key="1">
    <citation type="submission" date="2022-06" db="EMBL/GenBank/DDBJ databases">
        <title>Draft genome sequences of Pragia fontium str. JCM24417.</title>
        <authorList>
            <person name="Wakabayashi Y."/>
            <person name="Kojima K."/>
        </authorList>
    </citation>
    <scope>NUCLEOTIDE SEQUENCE</scope>
    <source>
        <strain evidence="12">JCM 24417</strain>
    </source>
</reference>
<keyword evidence="10 11" id="KW-0472">Membrane</keyword>
<evidence type="ECO:0000256" key="5">
    <source>
        <dbReference type="ARBA" id="ARBA00022741"/>
    </source>
</evidence>
<evidence type="ECO:0000256" key="3">
    <source>
        <dbReference type="ARBA" id="ARBA00022538"/>
    </source>
</evidence>
<keyword evidence="9 11" id="KW-0406">Ion transport</keyword>
<dbReference type="PANTHER" id="PTHR30042">
    <property type="entry name" value="POTASSIUM-TRANSPORTING ATPASE C CHAIN"/>
    <property type="match status" value="1"/>
</dbReference>
<keyword evidence="7 11" id="KW-0630">Potassium</keyword>
<dbReference type="NCBIfam" id="NF001454">
    <property type="entry name" value="PRK00315.1"/>
    <property type="match status" value="1"/>
</dbReference>
<keyword evidence="4 11" id="KW-0812">Transmembrane</keyword>
<proteinExistence type="inferred from homology"/>
<evidence type="ECO:0000256" key="10">
    <source>
        <dbReference type="ARBA" id="ARBA00023136"/>
    </source>
</evidence>
<keyword evidence="6 11" id="KW-0067">ATP-binding</keyword>
<comment type="subcellular location">
    <subcellularLocation>
        <location evidence="11">Cell membrane</location>
        <topology evidence="11">Single-pass membrane protein</topology>
    </subcellularLocation>
</comment>
<comment type="caution">
    <text evidence="12">The sequence shown here is derived from an EMBL/GenBank/DDBJ whole genome shotgun (WGS) entry which is preliminary data.</text>
</comment>
<dbReference type="PIRSF" id="PIRSF001296">
    <property type="entry name" value="K_ATPase_KdpC"/>
    <property type="match status" value="1"/>
</dbReference>
<evidence type="ECO:0000313" key="12">
    <source>
        <dbReference type="EMBL" id="GKX64130.1"/>
    </source>
</evidence>
<evidence type="ECO:0000256" key="1">
    <source>
        <dbReference type="ARBA" id="ARBA00022448"/>
    </source>
</evidence>
<sequence>MNYLRPSIVLLILLTLITGVIYPLAVTGLAQAFLPGKAQGSLIMQQDNVVGSQLIGQNFTRADYFHGRPSVTAQMPYNALASGGSNLSSNNPALKQRIEADIQRLRVENPNATGAIPLELVTASASGLDPHISPDGAIYQAERVAAARHLPLETVRQLIEQNTQQPVDILGAPVVNVLMLNLALDSETQSRK</sequence>
<evidence type="ECO:0000256" key="8">
    <source>
        <dbReference type="ARBA" id="ARBA00022989"/>
    </source>
</evidence>
<dbReference type="Pfam" id="PF02669">
    <property type="entry name" value="KdpC"/>
    <property type="match status" value="1"/>
</dbReference>